<keyword evidence="1" id="KW-1133">Transmembrane helix</keyword>
<dbReference type="Proteomes" id="UP000271974">
    <property type="component" value="Unassembled WGS sequence"/>
</dbReference>
<sequence length="346" mass="37464">MTAACCSKINQKHMNGKTCSPSLAVTKDRSRSKFRRPCRNPNKLIAVDGKNSYAGDCDTNPFLEQSCRSTSACNSCCCRLGGSSATQKTKGQAIDPKTDAAASWMGRLKDLFVYCSDRYKALVKWTQPSRSVLCEINGKNSQTRCVDNNAIDAQSSRHPGVAISAETVRVHEDSPPNGFRCKCICNGDRSANAPETFNRHPPQELLPGSPDIASTSGRWSSTHGSFARCPAQAQDVDLRAVSTEVETNLNLDSCASDDCSDPSTPVGSAIGAVGYHNGNRSKWPRSYHRELPSGESAADRLVGLTLHCLILSLSIMAAVLLRWASGVLRFCFYLALHSAVYKGHIL</sequence>
<evidence type="ECO:0000256" key="1">
    <source>
        <dbReference type="SAM" id="Phobius"/>
    </source>
</evidence>
<keyword evidence="1" id="KW-0472">Membrane</keyword>
<accession>A0A3S0ZWT3</accession>
<feature type="non-terminal residue" evidence="2">
    <location>
        <position position="346"/>
    </location>
</feature>
<feature type="transmembrane region" description="Helical" evidence="1">
    <location>
        <begin position="301"/>
        <end position="321"/>
    </location>
</feature>
<keyword evidence="1" id="KW-0812">Transmembrane</keyword>
<reference evidence="2 3" key="1">
    <citation type="submission" date="2019-01" db="EMBL/GenBank/DDBJ databases">
        <title>A draft genome assembly of the solar-powered sea slug Elysia chlorotica.</title>
        <authorList>
            <person name="Cai H."/>
            <person name="Li Q."/>
            <person name="Fang X."/>
            <person name="Li J."/>
            <person name="Curtis N.E."/>
            <person name="Altenburger A."/>
            <person name="Shibata T."/>
            <person name="Feng M."/>
            <person name="Maeda T."/>
            <person name="Schwartz J.A."/>
            <person name="Shigenobu S."/>
            <person name="Lundholm N."/>
            <person name="Nishiyama T."/>
            <person name="Yang H."/>
            <person name="Hasebe M."/>
            <person name="Li S."/>
            <person name="Pierce S.K."/>
            <person name="Wang J."/>
        </authorList>
    </citation>
    <scope>NUCLEOTIDE SEQUENCE [LARGE SCALE GENOMIC DNA]</scope>
    <source>
        <strain evidence="2">EC2010</strain>
        <tissue evidence="2">Whole organism of an adult</tissue>
    </source>
</reference>
<evidence type="ECO:0000313" key="3">
    <source>
        <dbReference type="Proteomes" id="UP000271974"/>
    </source>
</evidence>
<dbReference type="EMBL" id="RQTK01000600">
    <property type="protein sequence ID" value="RUS77211.1"/>
    <property type="molecule type" value="Genomic_DNA"/>
</dbReference>
<comment type="caution">
    <text evidence="2">The sequence shown here is derived from an EMBL/GenBank/DDBJ whole genome shotgun (WGS) entry which is preliminary data.</text>
</comment>
<organism evidence="2 3">
    <name type="scientific">Elysia chlorotica</name>
    <name type="common">Eastern emerald elysia</name>
    <name type="synonym">Sea slug</name>
    <dbReference type="NCBI Taxonomy" id="188477"/>
    <lineage>
        <taxon>Eukaryota</taxon>
        <taxon>Metazoa</taxon>
        <taxon>Spiralia</taxon>
        <taxon>Lophotrochozoa</taxon>
        <taxon>Mollusca</taxon>
        <taxon>Gastropoda</taxon>
        <taxon>Heterobranchia</taxon>
        <taxon>Euthyneura</taxon>
        <taxon>Panpulmonata</taxon>
        <taxon>Sacoglossa</taxon>
        <taxon>Placobranchoidea</taxon>
        <taxon>Plakobranchidae</taxon>
        <taxon>Elysia</taxon>
    </lineage>
</organism>
<gene>
    <name evidence="2" type="ORF">EGW08_015038</name>
</gene>
<dbReference type="OrthoDB" id="6162338at2759"/>
<keyword evidence="3" id="KW-1185">Reference proteome</keyword>
<dbReference type="AlphaFoldDB" id="A0A3S0ZWT3"/>
<protein>
    <submittedName>
        <fullName evidence="2">Uncharacterized protein</fullName>
    </submittedName>
</protein>
<name>A0A3S0ZWT3_ELYCH</name>
<proteinExistence type="predicted"/>
<evidence type="ECO:0000313" key="2">
    <source>
        <dbReference type="EMBL" id="RUS77211.1"/>
    </source>
</evidence>